<accession>A0A3B1E362</accession>
<evidence type="ECO:0000256" key="2">
    <source>
        <dbReference type="ARBA" id="ARBA00023004"/>
    </source>
</evidence>
<dbReference type="PANTHER" id="PTHR35889">
    <property type="entry name" value="CYCLOINULO-OLIGOSACCHARIDE FRUCTANOTRANSFERASE-RELATED"/>
    <property type="match status" value="1"/>
</dbReference>
<keyword evidence="2" id="KW-0408">Iron</keyword>
<protein>
    <recommendedName>
        <fullName evidence="3">Cytochrome c domain-containing protein</fullName>
    </recommendedName>
</protein>
<dbReference type="GO" id="GO:0046872">
    <property type="term" value="F:metal ion binding"/>
    <property type="evidence" value="ECO:0007669"/>
    <property type="project" value="UniProtKB-KW"/>
</dbReference>
<dbReference type="InterPro" id="IPR009056">
    <property type="entry name" value="Cyt_c-like_dom"/>
</dbReference>
<dbReference type="GO" id="GO:0009055">
    <property type="term" value="F:electron transfer activity"/>
    <property type="evidence" value="ECO:0007669"/>
    <property type="project" value="InterPro"/>
</dbReference>
<dbReference type="PROSITE" id="PS51007">
    <property type="entry name" value="CYTC"/>
    <property type="match status" value="1"/>
</dbReference>
<reference evidence="4" key="1">
    <citation type="submission" date="2018-06" db="EMBL/GenBank/DDBJ databases">
        <authorList>
            <person name="Zhirakovskaya E."/>
        </authorList>
    </citation>
    <scope>NUCLEOTIDE SEQUENCE</scope>
</reference>
<dbReference type="GO" id="GO:0020037">
    <property type="term" value="F:heme binding"/>
    <property type="evidence" value="ECO:0007669"/>
    <property type="project" value="InterPro"/>
</dbReference>
<evidence type="ECO:0000313" key="4">
    <source>
        <dbReference type="EMBL" id="VAX36557.1"/>
    </source>
</evidence>
<name>A0A3B1E362_9ZZZZ</name>
<evidence type="ECO:0000259" key="3">
    <source>
        <dbReference type="PROSITE" id="PS51007"/>
    </source>
</evidence>
<dbReference type="InterPro" id="IPR011429">
    <property type="entry name" value="Cyt_c_Planctomycete-type"/>
</dbReference>
<feature type="non-terminal residue" evidence="4">
    <location>
        <position position="324"/>
    </location>
</feature>
<gene>
    <name evidence="4" type="ORF">MNBD_PLANCTO02-1978</name>
</gene>
<keyword evidence="1" id="KW-0479">Metal-binding</keyword>
<sequence length="324" mass="36599">MRYFQAVVISFVCIVLFCTLSSAPAKGKKVSKKEGIAFFNKNILPILVKECYECHSSAMLKPKGDFRLDSRLLLRKGGESGEGVVPHKIDDSSIIDALKYESFEMPPKKKLSAEVIKNFEKWIQMGAPDPRDKAPTGAEAEKLIGQLKSEELKDFWSLKPITSPAPPVQKGNQWSSHPVDRFVFAALQKKGLKPSAPADRRTMVRRVSIVLTGLPPTPEEIKTFIEDPRGDDVVYKELVDKLFASSHFGERWGQHWLDNIRFSETSGSESNLYRTNAWWYRDYVIRALNEDKPFDQFLKEQIAGDVYGVDEATGFLVSGPHVYP</sequence>
<organism evidence="4">
    <name type="scientific">hydrothermal vent metagenome</name>
    <dbReference type="NCBI Taxonomy" id="652676"/>
    <lineage>
        <taxon>unclassified sequences</taxon>
        <taxon>metagenomes</taxon>
        <taxon>ecological metagenomes</taxon>
    </lineage>
</organism>
<dbReference type="Pfam" id="PF07635">
    <property type="entry name" value="PSCyt1"/>
    <property type="match status" value="1"/>
</dbReference>
<proteinExistence type="predicted"/>
<dbReference type="Pfam" id="PF07583">
    <property type="entry name" value="PSCyt2"/>
    <property type="match status" value="1"/>
</dbReference>
<feature type="domain" description="Cytochrome c" evidence="3">
    <location>
        <begin position="30"/>
        <end position="163"/>
    </location>
</feature>
<dbReference type="AlphaFoldDB" id="A0A3B1E362"/>
<evidence type="ECO:0000256" key="1">
    <source>
        <dbReference type="ARBA" id="ARBA00022723"/>
    </source>
</evidence>
<dbReference type="PANTHER" id="PTHR35889:SF3">
    <property type="entry name" value="F-BOX DOMAIN-CONTAINING PROTEIN"/>
    <property type="match status" value="1"/>
</dbReference>
<dbReference type="InterPro" id="IPR011444">
    <property type="entry name" value="DUF1549"/>
</dbReference>
<dbReference type="EMBL" id="UOGL01000064">
    <property type="protein sequence ID" value="VAX36557.1"/>
    <property type="molecule type" value="Genomic_DNA"/>
</dbReference>